<organism evidence="2 3">
    <name type="scientific">Prauserella muralis</name>
    <dbReference type="NCBI Taxonomy" id="588067"/>
    <lineage>
        <taxon>Bacteria</taxon>
        <taxon>Bacillati</taxon>
        <taxon>Actinomycetota</taxon>
        <taxon>Actinomycetes</taxon>
        <taxon>Pseudonocardiales</taxon>
        <taxon>Pseudonocardiaceae</taxon>
        <taxon>Prauserella</taxon>
    </lineage>
</organism>
<dbReference type="RefSeq" id="WP_112284983.1">
    <property type="nucleotide sequence ID" value="NZ_MASW01000007.1"/>
</dbReference>
<dbReference type="AlphaFoldDB" id="A0A2V4AGL0"/>
<gene>
    <name evidence="2" type="ORF">BAY60_30030</name>
</gene>
<accession>A0A2V4AGL0</accession>
<reference evidence="2 3" key="1">
    <citation type="submission" date="2016-07" db="EMBL/GenBank/DDBJ databases">
        <title>Draft genome sequence of Prauserella muralis DSM 45305, isolated from a mould-covered wall in an indoor environment.</title>
        <authorList>
            <person name="Ruckert C."/>
            <person name="Albersmeier A."/>
            <person name="Jiang C.-L."/>
            <person name="Jiang Y."/>
            <person name="Kalinowski J."/>
            <person name="Schneider O."/>
            <person name="Winkler A."/>
            <person name="Zotchev S.B."/>
        </authorList>
    </citation>
    <scope>NUCLEOTIDE SEQUENCE [LARGE SCALE GENOMIC DNA]</scope>
    <source>
        <strain evidence="2 3">DSM 45305</strain>
    </source>
</reference>
<name>A0A2V4AGL0_9PSEU</name>
<protein>
    <submittedName>
        <fullName evidence="2">Uncharacterized protein</fullName>
    </submittedName>
</protein>
<proteinExistence type="predicted"/>
<dbReference type="OrthoDB" id="4966929at2"/>
<feature type="compositionally biased region" description="Low complexity" evidence="1">
    <location>
        <begin position="161"/>
        <end position="175"/>
    </location>
</feature>
<feature type="region of interest" description="Disordered" evidence="1">
    <location>
        <begin position="87"/>
        <end position="182"/>
    </location>
</feature>
<sequence>MKRGAQVAVAVGAGYLLGRSRKGRLALMLAAASATGKVGGPGALLRQGAGKLASSPELGQITESVKGDLLGAARSAAMSAATERIGSLNERLASGGAPRRGGADDEQDDTGQEPETAEQGTEREAEADYDEADAGDEQEPEPESDSDEEQRRPVRRRRSAQPRSSGQSRGSTQRAPVRRTRR</sequence>
<feature type="compositionally biased region" description="Acidic residues" evidence="1">
    <location>
        <begin position="104"/>
        <end position="116"/>
    </location>
</feature>
<dbReference type="Proteomes" id="UP000249915">
    <property type="component" value="Unassembled WGS sequence"/>
</dbReference>
<comment type="caution">
    <text evidence="2">The sequence shown here is derived from an EMBL/GenBank/DDBJ whole genome shotgun (WGS) entry which is preliminary data.</text>
</comment>
<feature type="compositionally biased region" description="Acidic residues" evidence="1">
    <location>
        <begin position="127"/>
        <end position="148"/>
    </location>
</feature>
<keyword evidence="3" id="KW-1185">Reference proteome</keyword>
<feature type="region of interest" description="Disordered" evidence="1">
    <location>
        <begin position="36"/>
        <end position="57"/>
    </location>
</feature>
<dbReference type="EMBL" id="MASW01000007">
    <property type="protein sequence ID" value="PXY19055.1"/>
    <property type="molecule type" value="Genomic_DNA"/>
</dbReference>
<evidence type="ECO:0000256" key="1">
    <source>
        <dbReference type="SAM" id="MobiDB-lite"/>
    </source>
</evidence>
<evidence type="ECO:0000313" key="2">
    <source>
        <dbReference type="EMBL" id="PXY19055.1"/>
    </source>
</evidence>
<evidence type="ECO:0000313" key="3">
    <source>
        <dbReference type="Proteomes" id="UP000249915"/>
    </source>
</evidence>